<keyword evidence="7 9" id="KW-0472">Membrane</keyword>
<dbReference type="EC" id="7.1.1.2" evidence="9"/>
<dbReference type="EMBL" id="KM244702">
    <property type="protein sequence ID" value="AIW06336.1"/>
    <property type="molecule type" value="Genomic_DNA"/>
</dbReference>
<keyword evidence="9" id="KW-1278">Translocase</keyword>
<dbReference type="GO" id="GO:0030964">
    <property type="term" value="C:NADH dehydrogenase complex"/>
    <property type="evidence" value="ECO:0007669"/>
    <property type="project" value="TreeGrafter"/>
</dbReference>
<dbReference type="AlphaFoldDB" id="A0A0A0S1K1"/>
<comment type="catalytic activity">
    <reaction evidence="8 9">
        <text>a ubiquinone + NADH + 5 H(+)(in) = a ubiquinol + NAD(+) + 4 H(+)(out)</text>
        <dbReference type="Rhea" id="RHEA:29091"/>
        <dbReference type="Rhea" id="RHEA-COMP:9565"/>
        <dbReference type="Rhea" id="RHEA-COMP:9566"/>
        <dbReference type="ChEBI" id="CHEBI:15378"/>
        <dbReference type="ChEBI" id="CHEBI:16389"/>
        <dbReference type="ChEBI" id="CHEBI:17976"/>
        <dbReference type="ChEBI" id="CHEBI:57540"/>
        <dbReference type="ChEBI" id="CHEBI:57945"/>
        <dbReference type="EC" id="7.1.1.2"/>
    </reaction>
</comment>
<keyword evidence="6 9" id="KW-1133">Transmembrane helix</keyword>
<keyword evidence="9" id="KW-0520">NAD</keyword>
<comment type="subcellular location">
    <subcellularLocation>
        <location evidence="1">Membrane</location>
    </subcellularLocation>
    <subcellularLocation>
        <location evidence="9">Mitochondrion membrane</location>
        <topology evidence="9">Multi-pass membrane protein</topology>
    </subcellularLocation>
</comment>
<evidence type="ECO:0000256" key="6">
    <source>
        <dbReference type="ARBA" id="ARBA00022989"/>
    </source>
</evidence>
<keyword evidence="4 9" id="KW-0813">Transport</keyword>
<evidence type="ECO:0000256" key="4">
    <source>
        <dbReference type="ARBA" id="ARBA00022448"/>
    </source>
</evidence>
<dbReference type="PANTHER" id="PTHR11058">
    <property type="entry name" value="NADH-UBIQUINONE OXIDOREDUCTASE CHAIN 3"/>
    <property type="match status" value="1"/>
</dbReference>
<organism evidence="10">
    <name type="scientific">Pyrops candelaria</name>
    <name type="common">Lantern bug</name>
    <name type="synonym">Cicada candelaria</name>
    <dbReference type="NCBI Taxonomy" id="553985"/>
    <lineage>
        <taxon>Eukaryota</taxon>
        <taxon>Metazoa</taxon>
        <taxon>Ecdysozoa</taxon>
        <taxon>Arthropoda</taxon>
        <taxon>Hexapoda</taxon>
        <taxon>Insecta</taxon>
        <taxon>Pterygota</taxon>
        <taxon>Neoptera</taxon>
        <taxon>Paraneoptera</taxon>
        <taxon>Hemiptera</taxon>
        <taxon>Auchenorrhyncha</taxon>
        <taxon>Fulgoroidea</taxon>
        <taxon>Fulgoridae</taxon>
        <taxon>Fulgorinae</taxon>
        <taxon>Pyrops</taxon>
    </lineage>
</organism>
<dbReference type="GO" id="GO:0008137">
    <property type="term" value="F:NADH dehydrogenase (ubiquinone) activity"/>
    <property type="evidence" value="ECO:0007669"/>
    <property type="project" value="UniProtKB-UniRule"/>
</dbReference>
<dbReference type="Gene3D" id="1.20.58.1610">
    <property type="entry name" value="NADH:ubiquinone/plastoquinone oxidoreductase, chain 3"/>
    <property type="match status" value="1"/>
</dbReference>
<evidence type="ECO:0000256" key="8">
    <source>
        <dbReference type="ARBA" id="ARBA00049551"/>
    </source>
</evidence>
<keyword evidence="5 9" id="KW-0812">Transmembrane</keyword>
<comment type="similarity">
    <text evidence="2 9">Belongs to the complex I subunit 3 family.</text>
</comment>
<keyword evidence="9" id="KW-0249">Electron transport</keyword>
<comment type="function">
    <text evidence="9">Core subunit of the mitochondrial membrane respiratory chain NADH dehydrogenase (Complex I) which catalyzes electron transfer from NADH through the respiratory chain, using ubiquinone as an electron acceptor. Essential for the catalytic activity of complex I.</text>
</comment>
<reference evidence="10" key="1">
    <citation type="journal article" date="2014" name="Nucleic Acids Res.">
        <title>Multiplex sequencing of pooled mitochondrial genomes-a crucial step toward biodiversity analysis using mito-metagenomics.</title>
        <authorList>
            <person name="Tang M."/>
            <person name="Tan M."/>
            <person name="Meng G."/>
            <person name="Yang S."/>
            <person name="Su X."/>
            <person name="Liu S."/>
            <person name="Song W."/>
            <person name="Li Y."/>
            <person name="Wu Q."/>
            <person name="Zhang A."/>
            <person name="Zhou X."/>
        </authorList>
    </citation>
    <scope>NUCLEOTIDE SEQUENCE</scope>
    <source>
        <strain evidence="10">CL190</strain>
    </source>
</reference>
<evidence type="ECO:0000256" key="9">
    <source>
        <dbReference type="RuleBase" id="RU003640"/>
    </source>
</evidence>
<gene>
    <name evidence="10" type="primary">ND3</name>
</gene>
<keyword evidence="9" id="KW-0679">Respiratory chain</keyword>
<evidence type="ECO:0000256" key="1">
    <source>
        <dbReference type="ARBA" id="ARBA00004370"/>
    </source>
</evidence>
<accession>A0A0A0S1K1</accession>
<evidence type="ECO:0000256" key="5">
    <source>
        <dbReference type="ARBA" id="ARBA00022692"/>
    </source>
</evidence>
<geneLocation type="mitochondrion" evidence="10"/>
<keyword evidence="9 10" id="KW-0496">Mitochondrion</keyword>
<dbReference type="InterPro" id="IPR000440">
    <property type="entry name" value="NADH_UbQ/plastoQ_OxRdtase_su3"/>
</dbReference>
<keyword evidence="9" id="KW-0830">Ubiquinone</keyword>
<proteinExistence type="inferred from homology"/>
<dbReference type="Pfam" id="PF00507">
    <property type="entry name" value="Oxidored_q4"/>
    <property type="match status" value="1"/>
</dbReference>
<sequence length="115" mass="13416">MKIMMTMMTMMTIVSMVMMVTMTISKKSKFSREKNSPFECGFSKMSSSRKSFSIHFFLVATIFLIFDIEISMIMPMFSTKMVKMEEWMLSSSITIIILMTGLLHEWNSGMLEWSK</sequence>
<protein>
    <recommendedName>
        <fullName evidence="3 9">NADH-ubiquinone oxidoreductase chain 3</fullName>
        <ecNumber evidence="9">7.1.1.2</ecNumber>
    </recommendedName>
</protein>
<name>A0A0A0S1K1_PYRCD</name>
<evidence type="ECO:0000313" key="10">
    <source>
        <dbReference type="EMBL" id="AIW06336.1"/>
    </source>
</evidence>
<feature type="transmembrane region" description="Helical" evidence="9">
    <location>
        <begin position="87"/>
        <end position="106"/>
    </location>
</feature>
<evidence type="ECO:0000256" key="2">
    <source>
        <dbReference type="ARBA" id="ARBA00008472"/>
    </source>
</evidence>
<evidence type="ECO:0000256" key="7">
    <source>
        <dbReference type="ARBA" id="ARBA00023136"/>
    </source>
</evidence>
<dbReference type="InterPro" id="IPR038430">
    <property type="entry name" value="NDAH_ubi_oxred_su3_sf"/>
</dbReference>
<dbReference type="PANTHER" id="PTHR11058:SF9">
    <property type="entry name" value="NADH-UBIQUINONE OXIDOREDUCTASE CHAIN 3"/>
    <property type="match status" value="1"/>
</dbReference>
<evidence type="ECO:0000256" key="3">
    <source>
        <dbReference type="ARBA" id="ARBA00021007"/>
    </source>
</evidence>
<dbReference type="GO" id="GO:0031966">
    <property type="term" value="C:mitochondrial membrane"/>
    <property type="evidence" value="ECO:0007669"/>
    <property type="project" value="UniProtKB-SubCell"/>
</dbReference>